<evidence type="ECO:0000256" key="5">
    <source>
        <dbReference type="ARBA" id="ARBA00022801"/>
    </source>
</evidence>
<evidence type="ECO:0000256" key="7">
    <source>
        <dbReference type="ARBA" id="ARBA00023049"/>
    </source>
</evidence>
<keyword evidence="2" id="KW-0645">Protease</keyword>
<evidence type="ECO:0000256" key="4">
    <source>
        <dbReference type="ARBA" id="ARBA00022729"/>
    </source>
</evidence>
<comment type="similarity">
    <text evidence="1">Belongs to the peptidase M43B family.</text>
</comment>
<reference evidence="12" key="2">
    <citation type="submission" date="2013-04" db="EMBL/GenBank/DDBJ databases">
        <title>Genomic mechanisms accounting for the adaptation to parasitism in nematode-trapping fungi.</title>
        <authorList>
            <person name="Ahren D.G."/>
        </authorList>
    </citation>
    <scope>NUCLEOTIDE SEQUENCE [LARGE SCALE GENOMIC DNA]</scope>
    <source>
        <strain evidence="12">CBS 200.50</strain>
    </source>
</reference>
<keyword evidence="8" id="KW-1015">Disulfide bond</keyword>
<dbReference type="PANTHER" id="PTHR47466">
    <property type="match status" value="1"/>
</dbReference>
<keyword evidence="12" id="KW-1185">Reference proteome</keyword>
<dbReference type="Pfam" id="PF05572">
    <property type="entry name" value="Peptidase_M43"/>
    <property type="match status" value="1"/>
</dbReference>
<evidence type="ECO:0000256" key="6">
    <source>
        <dbReference type="ARBA" id="ARBA00022833"/>
    </source>
</evidence>
<dbReference type="Proteomes" id="UP000015100">
    <property type="component" value="Unassembled WGS sequence"/>
</dbReference>
<reference evidence="11 12" key="1">
    <citation type="journal article" date="2013" name="PLoS Genet.">
        <title>Genomic mechanisms accounting for the adaptation to parasitism in nematode-trapping fungi.</title>
        <authorList>
            <person name="Meerupati T."/>
            <person name="Andersson K.M."/>
            <person name="Friman E."/>
            <person name="Kumar D."/>
            <person name="Tunlid A."/>
            <person name="Ahren D."/>
        </authorList>
    </citation>
    <scope>NUCLEOTIDE SEQUENCE [LARGE SCALE GENOMIC DNA]</scope>
    <source>
        <strain evidence="11 12">CBS 200.50</strain>
    </source>
</reference>
<evidence type="ECO:0000256" key="8">
    <source>
        <dbReference type="ARBA" id="ARBA00023157"/>
    </source>
</evidence>
<comment type="caution">
    <text evidence="11">The sequence shown here is derived from an EMBL/GenBank/DDBJ whole genome shotgun (WGS) entry which is preliminary data.</text>
</comment>
<evidence type="ECO:0000256" key="2">
    <source>
        <dbReference type="ARBA" id="ARBA00022670"/>
    </source>
</evidence>
<evidence type="ECO:0000313" key="12">
    <source>
        <dbReference type="Proteomes" id="UP000015100"/>
    </source>
</evidence>
<dbReference type="EMBL" id="AQGS01000457">
    <property type="protein sequence ID" value="EPS39676.1"/>
    <property type="molecule type" value="Genomic_DNA"/>
</dbReference>
<proteinExistence type="inferred from homology"/>
<accession>S8AEV2</accession>
<dbReference type="CDD" id="cd04275">
    <property type="entry name" value="ZnMc_pappalysin_like"/>
    <property type="match status" value="1"/>
</dbReference>
<feature type="chain" id="PRO_5004547713" description="Peptidase M43 pregnancy-associated plasma-A domain-containing protein" evidence="9">
    <location>
        <begin position="19"/>
        <end position="291"/>
    </location>
</feature>
<feature type="domain" description="Peptidase M43 pregnancy-associated plasma-A" evidence="10">
    <location>
        <begin position="198"/>
        <end position="280"/>
    </location>
</feature>
<dbReference type="OrthoDB" id="536211at2759"/>
<dbReference type="eggNOG" id="ENOG502S6EM">
    <property type="taxonomic scope" value="Eukaryota"/>
</dbReference>
<evidence type="ECO:0000256" key="9">
    <source>
        <dbReference type="SAM" id="SignalP"/>
    </source>
</evidence>
<dbReference type="MEROPS" id="M43.008"/>
<evidence type="ECO:0000313" key="11">
    <source>
        <dbReference type="EMBL" id="EPS39676.1"/>
    </source>
</evidence>
<dbReference type="OMA" id="ECYERFT"/>
<dbReference type="GO" id="GO:0046872">
    <property type="term" value="F:metal ion binding"/>
    <property type="evidence" value="ECO:0007669"/>
    <property type="project" value="UniProtKB-KW"/>
</dbReference>
<keyword evidence="7" id="KW-0482">Metalloprotease</keyword>
<keyword evidence="6" id="KW-0862">Zinc</keyword>
<dbReference type="InterPro" id="IPR008754">
    <property type="entry name" value="Peptidase_M43"/>
</dbReference>
<feature type="signal peptide" evidence="9">
    <location>
        <begin position="1"/>
        <end position="18"/>
    </location>
</feature>
<dbReference type="GO" id="GO:0008237">
    <property type="term" value="F:metallopeptidase activity"/>
    <property type="evidence" value="ECO:0007669"/>
    <property type="project" value="UniProtKB-KW"/>
</dbReference>
<dbReference type="HOGENOM" id="CLU_048726_0_0_1"/>
<keyword evidence="4 9" id="KW-0732">Signal</keyword>
<dbReference type="GO" id="GO:0006508">
    <property type="term" value="P:proteolysis"/>
    <property type="evidence" value="ECO:0007669"/>
    <property type="project" value="UniProtKB-KW"/>
</dbReference>
<dbReference type="Gene3D" id="3.40.390.10">
    <property type="entry name" value="Collagenase (Catalytic Domain)"/>
    <property type="match status" value="1"/>
</dbReference>
<keyword evidence="5" id="KW-0378">Hydrolase</keyword>
<dbReference type="AlphaFoldDB" id="S8AEV2"/>
<gene>
    <name evidence="11" type="ORF">H072_6517</name>
</gene>
<dbReference type="PANTHER" id="PTHR47466:SF1">
    <property type="entry name" value="METALLOPROTEASE MEP1 (AFU_ORTHOLOGUE AFUA_1G07730)-RELATED"/>
    <property type="match status" value="1"/>
</dbReference>
<organism evidence="11 12">
    <name type="scientific">Dactylellina haptotyla (strain CBS 200.50)</name>
    <name type="common">Nematode-trapping fungus</name>
    <name type="synonym">Monacrosporium haptotylum</name>
    <dbReference type="NCBI Taxonomy" id="1284197"/>
    <lineage>
        <taxon>Eukaryota</taxon>
        <taxon>Fungi</taxon>
        <taxon>Dikarya</taxon>
        <taxon>Ascomycota</taxon>
        <taxon>Pezizomycotina</taxon>
        <taxon>Orbiliomycetes</taxon>
        <taxon>Orbiliales</taxon>
        <taxon>Orbiliaceae</taxon>
        <taxon>Dactylellina</taxon>
    </lineage>
</organism>
<sequence length="291" mass="32152">MRPSHVILSLLVVVGASAMRKCGTKEAPAALKQAASLERSHARSIFNFGRTEQRSLLVDTYFHVVASDKTPEGGWLTDDRLKLQLDALNKNYKSTGVQFQLKNTTRTVNEAWANHLVMDPKDEDLVAEVTMKTTLRQGGYAALNIYFRQTEQGIGGVCNFPELLLSKDPENLTFWMDGCQIAHRTVPGNGPPGRYNLGGTATHEVGHWFGLLHTFDEGCDGGDFVDDTPAQATETEGCPVGKDTCTGDKYPGVDPIHNFMDYSDDTCMEGFTPGQAARIFKLWDRYRAGQK</sequence>
<keyword evidence="3" id="KW-0479">Metal-binding</keyword>
<evidence type="ECO:0000256" key="3">
    <source>
        <dbReference type="ARBA" id="ARBA00022723"/>
    </source>
</evidence>
<dbReference type="SUPFAM" id="SSF55486">
    <property type="entry name" value="Metalloproteases ('zincins'), catalytic domain"/>
    <property type="match status" value="1"/>
</dbReference>
<evidence type="ECO:0000259" key="10">
    <source>
        <dbReference type="Pfam" id="PF05572"/>
    </source>
</evidence>
<evidence type="ECO:0000256" key="1">
    <source>
        <dbReference type="ARBA" id="ARBA00008721"/>
    </source>
</evidence>
<name>S8AEV2_DACHA</name>
<dbReference type="InterPro" id="IPR024079">
    <property type="entry name" value="MetalloPept_cat_dom_sf"/>
</dbReference>
<protein>
    <recommendedName>
        <fullName evidence="10">Peptidase M43 pregnancy-associated plasma-A domain-containing protein</fullName>
    </recommendedName>
</protein>